<dbReference type="SUPFAM" id="SSF51735">
    <property type="entry name" value="NAD(P)-binding Rossmann-fold domains"/>
    <property type="match status" value="1"/>
</dbReference>
<dbReference type="GO" id="GO:0005737">
    <property type="term" value="C:cytoplasm"/>
    <property type="evidence" value="ECO:0007669"/>
    <property type="project" value="TreeGrafter"/>
</dbReference>
<dbReference type="InterPro" id="IPR001509">
    <property type="entry name" value="Epimerase_deHydtase"/>
</dbReference>
<name>A0A4U8W0Q7_9NOCA</name>
<dbReference type="Gene3D" id="3.40.50.720">
    <property type="entry name" value="NAD(P)-binding Rossmann-like Domain"/>
    <property type="match status" value="1"/>
</dbReference>
<feature type="compositionally biased region" description="Basic and acidic residues" evidence="1">
    <location>
        <begin position="349"/>
        <end position="360"/>
    </location>
</feature>
<dbReference type="GO" id="GO:0003978">
    <property type="term" value="F:UDP-glucose 4-epimerase activity"/>
    <property type="evidence" value="ECO:0007669"/>
    <property type="project" value="UniProtKB-EC"/>
</dbReference>
<dbReference type="InterPro" id="IPR036291">
    <property type="entry name" value="NAD(P)-bd_dom_sf"/>
</dbReference>
<evidence type="ECO:0000313" key="4">
    <source>
        <dbReference type="Proteomes" id="UP000290439"/>
    </source>
</evidence>
<dbReference type="RefSeq" id="WP_130916718.1">
    <property type="nucleotide sequence ID" value="NZ_LR215973.1"/>
</dbReference>
<dbReference type="EC" id="5.1.3.2" evidence="3"/>
<dbReference type="PANTHER" id="PTHR48079">
    <property type="entry name" value="PROTEIN YEEZ"/>
    <property type="match status" value="1"/>
</dbReference>
<dbReference type="Pfam" id="PF01370">
    <property type="entry name" value="Epimerase"/>
    <property type="match status" value="1"/>
</dbReference>
<dbReference type="AlphaFoldDB" id="A0A4U8W0Q7"/>
<dbReference type="PANTHER" id="PTHR48079:SF6">
    <property type="entry name" value="NAD(P)-BINDING DOMAIN-CONTAINING PROTEIN-RELATED"/>
    <property type="match status" value="1"/>
</dbReference>
<dbReference type="InterPro" id="IPR051783">
    <property type="entry name" value="NAD(P)-dependent_oxidoreduct"/>
</dbReference>
<protein>
    <submittedName>
        <fullName evidence="3">UDP-glucose 4-epimerase</fullName>
        <ecNumber evidence="3">5.1.3.2</ecNumber>
    </submittedName>
</protein>
<dbReference type="EMBL" id="LR215973">
    <property type="protein sequence ID" value="VFA97944.1"/>
    <property type="molecule type" value="Genomic_DNA"/>
</dbReference>
<accession>A0A4U8W0Q7</accession>
<feature type="region of interest" description="Disordered" evidence="1">
    <location>
        <begin position="340"/>
        <end position="360"/>
    </location>
</feature>
<gene>
    <name evidence="3" type="primary">galE_1</name>
    <name evidence="3" type="ORF">NCTC10797_01709</name>
</gene>
<keyword evidence="3" id="KW-0413">Isomerase</keyword>
<proteinExistence type="predicted"/>
<organism evidence="3 4">
    <name type="scientific">Nocardia cyriacigeorgica</name>
    <dbReference type="NCBI Taxonomy" id="135487"/>
    <lineage>
        <taxon>Bacteria</taxon>
        <taxon>Bacillati</taxon>
        <taxon>Actinomycetota</taxon>
        <taxon>Actinomycetes</taxon>
        <taxon>Mycobacteriales</taxon>
        <taxon>Nocardiaceae</taxon>
        <taxon>Nocardia</taxon>
    </lineage>
</organism>
<dbReference type="Proteomes" id="UP000290439">
    <property type="component" value="Chromosome"/>
</dbReference>
<evidence type="ECO:0000259" key="2">
    <source>
        <dbReference type="Pfam" id="PF01370"/>
    </source>
</evidence>
<reference evidence="3 4" key="1">
    <citation type="submission" date="2019-02" db="EMBL/GenBank/DDBJ databases">
        <authorList>
            <consortium name="Pathogen Informatics"/>
        </authorList>
    </citation>
    <scope>NUCLEOTIDE SEQUENCE [LARGE SCALE GENOMIC DNA]</scope>
    <source>
        <strain evidence="3 4">3012STDY6756504</strain>
    </source>
</reference>
<sequence>MRVVVMGATGNVGTAVIDALTGTPEVTSVVGAARRRPADERVGVERVAADVRHDDLAALFRGADAVVHLAWLFQPTHRPLDTWRANVGGTSRVLAAVADARVPALVYASSVGAYSPCVDDRPVSESWPTEGWPGAAYMIEKAYVERLLDTFERQHADCRVVRMRPAFTFQYASASEQRRLFLGPLMPNPLLRPGLLPVLPYPRGMRFQAVHSVDIGLAYALAVASDARGPFNLAAEPVIARDELARILRTRTVEVPPRLVRTALAAAWHLHLAPATPGLFDAMMHLPVMDTTRARVELGWTPRISSSETLTQFLDGFRAGAGGQTPPLAADAGGAWRHREFTSGIGGHDPVDRSLSHGAR</sequence>
<evidence type="ECO:0000256" key="1">
    <source>
        <dbReference type="SAM" id="MobiDB-lite"/>
    </source>
</evidence>
<feature type="domain" description="NAD-dependent epimerase/dehydratase" evidence="2">
    <location>
        <begin position="3"/>
        <end position="166"/>
    </location>
</feature>
<evidence type="ECO:0000313" key="3">
    <source>
        <dbReference type="EMBL" id="VFA97944.1"/>
    </source>
</evidence>
<dbReference type="GO" id="GO:0004029">
    <property type="term" value="F:aldehyde dehydrogenase (NAD+) activity"/>
    <property type="evidence" value="ECO:0007669"/>
    <property type="project" value="TreeGrafter"/>
</dbReference>